<dbReference type="InterPro" id="IPR017850">
    <property type="entry name" value="Alkaline_phosphatase_core_sf"/>
</dbReference>
<evidence type="ECO:0000256" key="2">
    <source>
        <dbReference type="ARBA" id="ARBA00022723"/>
    </source>
</evidence>
<keyword evidence="2" id="KW-0479">Metal-binding</keyword>
<organism evidence="7 8">
    <name type="scientific">Imhoffiella purpurea</name>
    <dbReference type="NCBI Taxonomy" id="1249627"/>
    <lineage>
        <taxon>Bacteria</taxon>
        <taxon>Pseudomonadati</taxon>
        <taxon>Pseudomonadota</taxon>
        <taxon>Gammaproteobacteria</taxon>
        <taxon>Chromatiales</taxon>
        <taxon>Chromatiaceae</taxon>
        <taxon>Imhoffiella</taxon>
    </lineage>
</organism>
<dbReference type="InterPro" id="IPR026263">
    <property type="entry name" value="Alkaline_phosphatase_prok"/>
</dbReference>
<protein>
    <submittedName>
        <fullName evidence="7">Alkaline phosphatase</fullName>
    </submittedName>
</protein>
<dbReference type="Pfam" id="PF01663">
    <property type="entry name" value="Phosphodiest"/>
    <property type="match status" value="1"/>
</dbReference>
<dbReference type="eggNOG" id="COG1524">
    <property type="taxonomic scope" value="Bacteria"/>
</dbReference>
<feature type="binding site" evidence="5">
    <location>
        <begin position="183"/>
        <end position="185"/>
    </location>
    <ligand>
        <name>substrate</name>
    </ligand>
</feature>
<accession>W9V6V4</accession>
<dbReference type="RefSeq" id="WP_052348324.1">
    <property type="nucleotide sequence ID" value="NZ_AONC01000085.1"/>
</dbReference>
<name>W9V6V4_9GAMM</name>
<dbReference type="Gene3D" id="3.30.1360.150">
    <property type="match status" value="1"/>
</dbReference>
<dbReference type="CDD" id="cd16016">
    <property type="entry name" value="AP-SPAP"/>
    <property type="match status" value="1"/>
</dbReference>
<dbReference type="Proteomes" id="UP000019460">
    <property type="component" value="Unassembled WGS sequence"/>
</dbReference>
<keyword evidence="8" id="KW-1185">Reference proteome</keyword>
<dbReference type="PIRSF" id="PIRSF031924">
    <property type="entry name" value="Pi-irrepressible_AP"/>
    <property type="match status" value="1"/>
</dbReference>
<evidence type="ECO:0000256" key="6">
    <source>
        <dbReference type="SAM" id="SignalP"/>
    </source>
</evidence>
<evidence type="ECO:0000313" key="8">
    <source>
        <dbReference type="Proteomes" id="UP000019460"/>
    </source>
</evidence>
<sequence length="572" mass="62901">MQSGTKHVHLSAAACSALMLLAVIDVHAQDMAPQPPRLVLQITVDQLRGDMPASVRNRWGKGGFRYLYDNGVVYENAHHRHANTETVVGHATLATGADPAEHGMIANIWFDKELGRLVYNIEDDRYALVGDGGGVDKDVELDPTQKVAGTDGRSPANILTTTLGDELALRTNGEAKIFGVSVKDRGAVTMAGHAGKAFWFSKAKGEFVTSTYYYDAYPPWVDEWNRKRLPLAYAGTSWELTNDRSTYTYGDFDDMPWETDVAGFGRVFPHPFGQADSDLFTSLLTTSPVGDELTLEFAKALMIGEELGQDEVPDYLSVSFSSTDYIGHIFGPASLESEDNLLRLDKTLSELLTFVDQQVGLDHTLILLSADHGAAEAPAQLNQFGIDARIFDPDTLDKEEAIETVKAKYGIAQGLISGFDHPYIYLNHDVLREHELDADEVSRTIASVLTRFDGVAYAVPSIDLVEGKMPDTRLYRQILNNFNPKRSGDIYLVLEPQWFVADFDGLTVTSTHGSPWRYDTFVPIIFAGNGLAPKTLFREVQTVDIALTLAKYLGIKAPSGATGTPLIEVLNQ</sequence>
<feature type="chain" id="PRO_5004933866" evidence="6">
    <location>
        <begin position="29"/>
        <end position="572"/>
    </location>
</feature>
<dbReference type="PATRIC" id="fig|1249627.3.peg.4117"/>
<keyword evidence="3 6" id="KW-0732">Signal</keyword>
<gene>
    <name evidence="7" type="ORF">D779_4054</name>
</gene>
<dbReference type="EMBL" id="AONC01000085">
    <property type="protein sequence ID" value="EXJ12636.1"/>
    <property type="molecule type" value="Genomic_DNA"/>
</dbReference>
<proteinExistence type="predicted"/>
<evidence type="ECO:0000313" key="7">
    <source>
        <dbReference type="EMBL" id="EXJ12636.1"/>
    </source>
</evidence>
<dbReference type="SUPFAM" id="SSF53649">
    <property type="entry name" value="Alkaline phosphatase-like"/>
    <property type="match status" value="1"/>
</dbReference>
<dbReference type="OrthoDB" id="9766127at2"/>
<dbReference type="Gene3D" id="3.40.720.10">
    <property type="entry name" value="Alkaline Phosphatase, subunit A"/>
    <property type="match status" value="1"/>
</dbReference>
<dbReference type="PANTHER" id="PTHR10151">
    <property type="entry name" value="ECTONUCLEOTIDE PYROPHOSPHATASE/PHOSPHODIESTERASE"/>
    <property type="match status" value="1"/>
</dbReference>
<dbReference type="GO" id="GO:0046872">
    <property type="term" value="F:metal ion binding"/>
    <property type="evidence" value="ECO:0007669"/>
    <property type="project" value="UniProtKB-KW"/>
</dbReference>
<evidence type="ECO:0000256" key="5">
    <source>
        <dbReference type="PIRSR" id="PIRSR031924-51"/>
    </source>
</evidence>
<comment type="caution">
    <text evidence="7">The sequence shown here is derived from an EMBL/GenBank/DDBJ whole genome shotgun (WGS) entry which is preliminary data.</text>
</comment>
<evidence type="ECO:0000256" key="1">
    <source>
        <dbReference type="ARBA" id="ARBA00022553"/>
    </source>
</evidence>
<dbReference type="GO" id="GO:0004035">
    <property type="term" value="F:alkaline phosphatase activity"/>
    <property type="evidence" value="ECO:0007669"/>
    <property type="project" value="InterPro"/>
</dbReference>
<dbReference type="STRING" id="1249627.D779_4054"/>
<feature type="binding site" evidence="5">
    <location>
        <position position="107"/>
    </location>
    <ligand>
        <name>substrate</name>
    </ligand>
</feature>
<evidence type="ECO:0000256" key="3">
    <source>
        <dbReference type="ARBA" id="ARBA00022729"/>
    </source>
</evidence>
<feature type="active site" description="Phosphothreonine intermediate" evidence="4">
    <location>
        <position position="86"/>
    </location>
</feature>
<dbReference type="InterPro" id="IPR002591">
    <property type="entry name" value="Phosphodiest/P_Trfase"/>
</dbReference>
<feature type="signal peptide" evidence="6">
    <location>
        <begin position="1"/>
        <end position="28"/>
    </location>
</feature>
<reference evidence="7 8" key="1">
    <citation type="submission" date="2012-11" db="EMBL/GenBank/DDBJ databases">
        <title>Genome assembly of Thiorhodococcus sp. AK35.</title>
        <authorList>
            <person name="Nupur N."/>
            <person name="Khatri I."/>
            <person name="Subramanian S."/>
            <person name="Pinnaka A."/>
        </authorList>
    </citation>
    <scope>NUCLEOTIDE SEQUENCE [LARGE SCALE GENOMIC DNA]</scope>
    <source>
        <strain evidence="7 8">AK35</strain>
    </source>
</reference>
<keyword evidence="1 4" id="KW-0597">Phosphoprotein</keyword>
<dbReference type="AlphaFoldDB" id="W9V6V4"/>
<dbReference type="PANTHER" id="PTHR10151:SF120">
    <property type="entry name" value="BIS(5'-ADENOSYL)-TRIPHOSPHATASE"/>
    <property type="match status" value="1"/>
</dbReference>
<evidence type="ECO:0000256" key="4">
    <source>
        <dbReference type="PIRSR" id="PIRSR031924-50"/>
    </source>
</evidence>